<organism evidence="1 2">
    <name type="scientific">Tsukamurella strandjordii</name>
    <dbReference type="NCBI Taxonomy" id="147577"/>
    <lineage>
        <taxon>Bacteria</taxon>
        <taxon>Bacillati</taxon>
        <taxon>Actinomycetota</taxon>
        <taxon>Actinomycetes</taxon>
        <taxon>Mycobacteriales</taxon>
        <taxon>Tsukamurellaceae</taxon>
        <taxon>Tsukamurella</taxon>
    </lineage>
</organism>
<accession>A0AA90N816</accession>
<comment type="caution">
    <text evidence="1">The sequence shown here is derived from an EMBL/GenBank/DDBJ whole genome shotgun (WGS) entry which is preliminary data.</text>
</comment>
<dbReference type="RefSeq" id="WP_305110036.1">
    <property type="nucleotide sequence ID" value="NZ_JAUTIX010000001.1"/>
</dbReference>
<gene>
    <name evidence="1" type="ORF">Q7X28_01215</name>
</gene>
<name>A0AA90N816_9ACTN</name>
<dbReference type="Proteomes" id="UP001178281">
    <property type="component" value="Unassembled WGS sequence"/>
</dbReference>
<proteinExistence type="predicted"/>
<dbReference type="AlphaFoldDB" id="A0AA90N816"/>
<dbReference type="EMBL" id="JAUTIX010000001">
    <property type="protein sequence ID" value="MDP0396535.1"/>
    <property type="molecule type" value="Genomic_DNA"/>
</dbReference>
<evidence type="ECO:0000313" key="1">
    <source>
        <dbReference type="EMBL" id="MDP0396535.1"/>
    </source>
</evidence>
<protein>
    <submittedName>
        <fullName evidence="1">Uncharacterized protein</fullName>
    </submittedName>
</protein>
<keyword evidence="2" id="KW-1185">Reference proteome</keyword>
<reference evidence="1" key="1">
    <citation type="submission" date="2023-08" db="EMBL/GenBank/DDBJ databases">
        <title>The draft genome of Tsukamurella strandjordii strain 050030.</title>
        <authorList>
            <person name="Zhao F."/>
            <person name="Feng Y."/>
            <person name="Zong Z."/>
        </authorList>
    </citation>
    <scope>NUCLEOTIDE SEQUENCE</scope>
    <source>
        <strain evidence="1">050030</strain>
    </source>
</reference>
<sequence>METGIPGSRATPELDGALVAAFGLGAGSGAAAGDPEGRAWLRAVALAGRGRFAAARALSATIRTGAFGSAARCLEASMLRQSGGHRRASGSDGAAWALAAGLPGVDAGLAVAVRVDALVGLAADALGVGRFALAAAMLARADTELEAADAGVEWPWWTVPRAALRRDWVAAELAIYSGDTAGAGRSLTALIDGDPGSAHPRHHAKTQLIAASAAAASGDVGRATELARTAYAIATEGGFDPLQWAGAKLMTALSDEVRGQRFAREAATIEAKWIRDGAEMGRL</sequence>
<evidence type="ECO:0000313" key="2">
    <source>
        <dbReference type="Proteomes" id="UP001178281"/>
    </source>
</evidence>